<dbReference type="AlphaFoldDB" id="A0A6J4MB33"/>
<evidence type="ECO:0000313" key="2">
    <source>
        <dbReference type="EMBL" id="CAA9354000.1"/>
    </source>
</evidence>
<protein>
    <submittedName>
        <fullName evidence="2">Uncharacterized protein</fullName>
    </submittedName>
</protein>
<evidence type="ECO:0000256" key="1">
    <source>
        <dbReference type="SAM" id="Phobius"/>
    </source>
</evidence>
<keyword evidence="1" id="KW-1133">Transmembrane helix</keyword>
<sequence length="228" mass="24444">MITHTPRWSNVFGHGSLRALRLRPALPLYLASLVLGIAQAWPLLPLVGSIGLRNPFINDLAQGGGDAYANLFLAVPSSAALTGLWTFALLVAAFLYAMAYNFFAGGIIAGWRSMNVQGLAACRRYFWTFTGLQVMLGTLTLIVGVIMLAVAGLQSTVTVIVLLLIVQLINSVGELARAYAVIHDRRNPFEVWGAAVRFGVRHLPGTLALTFAGFLLHGALVLCAVLLS</sequence>
<gene>
    <name evidence="2" type="ORF">AVDCRST_MAG93-7261</name>
</gene>
<feature type="transmembrane region" description="Helical" evidence="1">
    <location>
        <begin position="26"/>
        <end position="44"/>
    </location>
</feature>
<organism evidence="2">
    <name type="scientific">uncultured Chloroflexia bacterium</name>
    <dbReference type="NCBI Taxonomy" id="1672391"/>
    <lineage>
        <taxon>Bacteria</taxon>
        <taxon>Bacillati</taxon>
        <taxon>Chloroflexota</taxon>
        <taxon>Chloroflexia</taxon>
        <taxon>environmental samples</taxon>
    </lineage>
</organism>
<feature type="transmembrane region" description="Helical" evidence="1">
    <location>
        <begin position="157"/>
        <end position="176"/>
    </location>
</feature>
<proteinExistence type="predicted"/>
<keyword evidence="1" id="KW-0812">Transmembrane</keyword>
<feature type="transmembrane region" description="Helical" evidence="1">
    <location>
        <begin position="125"/>
        <end position="151"/>
    </location>
</feature>
<feature type="transmembrane region" description="Helical" evidence="1">
    <location>
        <begin position="207"/>
        <end position="227"/>
    </location>
</feature>
<feature type="transmembrane region" description="Helical" evidence="1">
    <location>
        <begin position="84"/>
        <end position="104"/>
    </location>
</feature>
<reference evidence="2" key="1">
    <citation type="submission" date="2020-02" db="EMBL/GenBank/DDBJ databases">
        <authorList>
            <person name="Meier V. D."/>
        </authorList>
    </citation>
    <scope>NUCLEOTIDE SEQUENCE</scope>
    <source>
        <strain evidence="2">AVDCRST_MAG93</strain>
    </source>
</reference>
<feature type="non-terminal residue" evidence="2">
    <location>
        <position position="228"/>
    </location>
</feature>
<accession>A0A6J4MB33</accession>
<name>A0A6J4MB33_9CHLR</name>
<dbReference type="EMBL" id="CADCTR010002451">
    <property type="protein sequence ID" value="CAA9354000.1"/>
    <property type="molecule type" value="Genomic_DNA"/>
</dbReference>
<keyword evidence="1" id="KW-0472">Membrane</keyword>